<gene>
    <name evidence="2" type="ORF">SAMN05660226_01793</name>
</gene>
<dbReference type="PANTHER" id="PTHR36443">
    <property type="entry name" value="BSR5223 PROTEIN"/>
    <property type="match status" value="1"/>
</dbReference>
<dbReference type="EMBL" id="FUYS01000003">
    <property type="protein sequence ID" value="SKB51239.1"/>
    <property type="molecule type" value="Genomic_DNA"/>
</dbReference>
<evidence type="ECO:0008006" key="4">
    <source>
        <dbReference type="Google" id="ProtNLM"/>
    </source>
</evidence>
<keyword evidence="1" id="KW-0812">Transmembrane</keyword>
<feature type="transmembrane region" description="Helical" evidence="1">
    <location>
        <begin position="46"/>
        <end position="69"/>
    </location>
</feature>
<keyword evidence="1" id="KW-0472">Membrane</keyword>
<dbReference type="Pfam" id="PF11146">
    <property type="entry name" value="DUF2905"/>
    <property type="match status" value="1"/>
</dbReference>
<protein>
    <recommendedName>
        <fullName evidence="4">DUF2905 domain-containing protein</fullName>
    </recommendedName>
</protein>
<evidence type="ECO:0000313" key="3">
    <source>
        <dbReference type="Proteomes" id="UP000190541"/>
    </source>
</evidence>
<accession>A0A1T5BVX1</accession>
<dbReference type="PANTHER" id="PTHR36443:SF1">
    <property type="entry name" value="BSR5223 PROTEIN"/>
    <property type="match status" value="1"/>
</dbReference>
<dbReference type="OrthoDB" id="680637at2"/>
<dbReference type="InterPro" id="IPR021320">
    <property type="entry name" value="DUF2905"/>
</dbReference>
<reference evidence="2 3" key="1">
    <citation type="submission" date="2017-02" db="EMBL/GenBank/DDBJ databases">
        <authorList>
            <person name="Peterson S.W."/>
        </authorList>
    </citation>
    <scope>NUCLEOTIDE SEQUENCE [LARGE SCALE GENOMIC DNA]</scope>
    <source>
        <strain evidence="2 3">DSM 22899</strain>
    </source>
</reference>
<organism evidence="2 3">
    <name type="scientific">Parapedobacter luteus</name>
    <dbReference type="NCBI Taxonomy" id="623280"/>
    <lineage>
        <taxon>Bacteria</taxon>
        <taxon>Pseudomonadati</taxon>
        <taxon>Bacteroidota</taxon>
        <taxon>Sphingobacteriia</taxon>
        <taxon>Sphingobacteriales</taxon>
        <taxon>Sphingobacteriaceae</taxon>
        <taxon>Parapedobacter</taxon>
    </lineage>
</organism>
<keyword evidence="1" id="KW-1133">Transmembrane helix</keyword>
<proteinExistence type="predicted"/>
<dbReference type="AlphaFoldDB" id="A0A1T5BVX1"/>
<dbReference type="STRING" id="623280.SAMN05660226_01793"/>
<name>A0A1T5BVX1_9SPHI</name>
<feature type="transmembrane region" description="Helical" evidence="1">
    <location>
        <begin position="7"/>
        <end position="26"/>
    </location>
</feature>
<dbReference type="RefSeq" id="WP_079716557.1">
    <property type="nucleotide sequence ID" value="NZ_FUYS01000003.1"/>
</dbReference>
<sequence length="73" mass="8220">MKEIAKILIFGGGLLVVLGVVVYFLGDKLKWFGNLPGDIRIERPGFSFYMPITSMVLLSVVFSAVIWLVRKLF</sequence>
<evidence type="ECO:0000313" key="2">
    <source>
        <dbReference type="EMBL" id="SKB51239.1"/>
    </source>
</evidence>
<evidence type="ECO:0000256" key="1">
    <source>
        <dbReference type="SAM" id="Phobius"/>
    </source>
</evidence>
<dbReference type="Proteomes" id="UP000190541">
    <property type="component" value="Unassembled WGS sequence"/>
</dbReference>
<keyword evidence="3" id="KW-1185">Reference proteome</keyword>